<evidence type="ECO:0000256" key="3">
    <source>
        <dbReference type="ARBA" id="ARBA00022679"/>
    </source>
</evidence>
<sequence>MEVDSTAESIVSSNYDLIRQRLLRVGVPDENLNHGQHGLVAYAKNNGFRVPQLVSVILPSDELEVGEDVFRESLSWLQWLMFEGEPKMALEHLAKLSENERGVCGAVWGNNDIAYRCRTCEHDPTCAICVPCFENGNHKDHDYSVIYTGGGCCDCGDITAWKRDGFCSKHRGTEQIQPLPENFAKSLGPVMDLLLDYWKNKLQRGERISEESPRASDDAAELQKIADELTSVVVEMLLDFCKHSESLLSFISGRVYSSVGLLDALLRAESFMHDSVVGKLHELLLKLLGEPVFKYEFAKVFVRYYPMIVDEAIKESTDTVFKKYPLLSTFSVQILTVPTLTPRLVEEMNLMDMLFQCLENIFHSCARDDGRLQVSKWAPLYETSLRVVEDIRFVMSHAVVPKYLCNCRRDLVKMWMRLLASVQGMNAQKREMGNHIEEENEIVHLPFVLCHSISNILSLLVAGAFSVSSKLDIKEDAFFSAYELECEDQDSQRLAKVGRLSQESYVSSITGKSSTDYESKSVDRFPLPSSSLWLLHECLRSMENWLGLDNTVGTLGASYQKTSNFSGNNFFALKRTLSKFRRGRYMFKSSSISYSSSSEAHDRQSNHGIGLESGASTGQEAGFDDHMLEGESATELERLRVLNLSDWPEITFDVSSQEISINIPIHRLLSMVLRTALKICFGESISSSFLNAGSTDQSFARSSDFLGQILEGCHPYGFSAFVMEHPLRIRVFCAEVHAGMWRRNGDAPILFSEWYRSVRWSEQGQELDLFLLQCCGALAPADLFVKRILERFGLADYLSLNLEQSSEHEPILVTEMLALLIQIVKERRFCGLTTAECLQKELIYKLSIGDATRSQLIKSLPRDLSKIDKIQEVLDTVAEYSHPSGMTQGMYRLHPMYWKELDLYHHRWNSRDLQAAEERYSRFCNVSAMTNQLPRWTKIYYPLRGLAKMGTCRTLAEIVRAVLFYAVHSEKLAASRAPDGVLLTGLHLLALALDVCRVHKESGEPLCSEGDVIPLLAFASEEISISNYGDQSILSLLVSLMRMHEKENAANFMEAGKFSLLSLVSSLLNKFAELEPGCMTKLQKLVPDGANQFPNSVLNNSFKETESISESEKLKARSRERQAAILERMRDQQSKFLERFNSSADDEMDDVKSEGEVCGSETSSQIQDSVQVSCSLCRDPKSKSPVSFLVLLQKSRLLSFVDKGPPSWEQVLKSGKEHVSCSSITYNGILPVNISDGSNMISSSQLIDVVQSALNDLASLGQPAEVDSFLEFVKARFPSLKNVQLPCMSTDKVEGTASSLETFEERMYLLIKGSPSVFNNSDSPNKDGIFLAAESDMERKDGAESLLLGKYIAALSKEPTDFPSASQNAHSHSDRMQSEGNTRLLEHDKIGPAGGDGIYVSSCGHAVHQGCLDRYLSSLRERYIRRIVFEGGHIVDPDQGEFLCPVCRGLANAVLPALPGGLRMIPKPSVVSTRYSVDVGFPSTSSDMVGFLRLQEALSLVQTAANVAGSNEILTAFPARNVSIISNLEPILRLLCGVYYPGQDKILETGRVSNSLILWDTLRYSLISTEIAARSRKSSLSSNYSLDTLYQELNSSSGFVLSLLMDATQSIRTSNSLTVLLRLRGIQLCAKSLCCHDSPNEYSSHLCQQGGSMLYILDNAEAEVQYPDTQLWRRLSEPVLACDAFSSLMWTLFCLPWPMLSCKESYMSLVHACYAVSVTQAILTYYSKKQGIISGLGCHDCLITDIYKAVEEYGEVVQCFDSYYVNATYDIYDTIRSLTYPYLRRCALLWKLINCSNSIPFNNGIQTWDGSQYAECANNPAEELREVEKLEKMFSIPSLGVIISDKKLRFTASRWLRHFSEALRFHKSQRLVRCTPAVPFKLMLLPHLYQDLLQRYIKKHCPDCGALKEEPALCLLCGKLCSPNWKTCCRETGCQTHAMACGAGIGVFLLIRRTTILLQRSARQAPWPSPYLDAFGEEDVEMHRGKPLFLNEERYAALTHMVASHGLDRSSKVLRQTTTGSFFVF</sequence>
<evidence type="ECO:0000256" key="8">
    <source>
        <dbReference type="ARBA" id="ARBA00046341"/>
    </source>
</evidence>
<evidence type="ECO:0000256" key="1">
    <source>
        <dbReference type="ARBA" id="ARBA00000900"/>
    </source>
</evidence>
<dbReference type="InterPro" id="IPR036390">
    <property type="entry name" value="WH_DNA-bd_sf"/>
</dbReference>
<dbReference type="Pfam" id="PF18995">
    <property type="entry name" value="PRT6_C"/>
    <property type="match status" value="1"/>
</dbReference>
<evidence type="ECO:0000313" key="13">
    <source>
        <dbReference type="Proteomes" id="UP000250235"/>
    </source>
</evidence>
<keyword evidence="5 10" id="KW-0863">Zinc-finger</keyword>
<dbReference type="GO" id="GO:0071596">
    <property type="term" value="P:ubiquitin-dependent protein catabolic process via the N-end rule pathway"/>
    <property type="evidence" value="ECO:0007669"/>
    <property type="project" value="UniProtKB-UniRule"/>
</dbReference>
<keyword evidence="13" id="KW-1185">Reference proteome</keyword>
<dbReference type="Pfam" id="PF22960">
    <property type="entry name" value="WHD_UBR1"/>
    <property type="match status" value="1"/>
</dbReference>
<comment type="catalytic activity">
    <reaction evidence="1 10">
        <text>S-ubiquitinyl-[E2 ubiquitin-conjugating enzyme]-L-cysteine + [acceptor protein]-L-lysine = [E2 ubiquitin-conjugating enzyme]-L-cysteine + N(6)-ubiquitinyl-[acceptor protein]-L-lysine.</text>
        <dbReference type="EC" id="2.3.2.27"/>
    </reaction>
</comment>
<dbReference type="Pfam" id="PF02207">
    <property type="entry name" value="zf-UBR"/>
    <property type="match status" value="1"/>
</dbReference>
<protein>
    <recommendedName>
        <fullName evidence="10">E3 ubiquitin-protein ligase</fullName>
        <ecNumber evidence="10">2.3.2.27</ecNumber>
    </recommendedName>
</protein>
<feature type="domain" description="UBR-type" evidence="11">
    <location>
        <begin position="102"/>
        <end position="172"/>
    </location>
</feature>
<dbReference type="GO" id="GO:0016567">
    <property type="term" value="P:protein ubiquitination"/>
    <property type="evidence" value="ECO:0007669"/>
    <property type="project" value="UniProtKB-UniRule"/>
</dbReference>
<gene>
    <name evidence="12" type="ORF">F511_11486</name>
</gene>
<dbReference type="PANTHER" id="PTHR21497:SF53">
    <property type="entry name" value="E3 UBIQUITIN-PROTEIN LIGASE PRT6"/>
    <property type="match status" value="1"/>
</dbReference>
<reference evidence="12 13" key="1">
    <citation type="journal article" date="2015" name="Proc. Natl. Acad. Sci. U.S.A.">
        <title>The resurrection genome of Boea hygrometrica: A blueprint for survival of dehydration.</title>
        <authorList>
            <person name="Xiao L."/>
            <person name="Yang G."/>
            <person name="Zhang L."/>
            <person name="Yang X."/>
            <person name="Zhao S."/>
            <person name="Ji Z."/>
            <person name="Zhou Q."/>
            <person name="Hu M."/>
            <person name="Wang Y."/>
            <person name="Chen M."/>
            <person name="Xu Y."/>
            <person name="Jin H."/>
            <person name="Xiao X."/>
            <person name="Hu G."/>
            <person name="Bao F."/>
            <person name="Hu Y."/>
            <person name="Wan P."/>
            <person name="Li L."/>
            <person name="Deng X."/>
            <person name="Kuang T."/>
            <person name="Xiang C."/>
            <person name="Zhu J.K."/>
            <person name="Oliver M.J."/>
            <person name="He Y."/>
        </authorList>
    </citation>
    <scope>NUCLEOTIDE SEQUENCE [LARGE SCALE GENOMIC DNA]</scope>
    <source>
        <strain evidence="13">cv. XS01</strain>
    </source>
</reference>
<dbReference type="SUPFAM" id="SSF46785">
    <property type="entry name" value="Winged helix' DNA-binding domain"/>
    <property type="match status" value="1"/>
</dbReference>
<dbReference type="GO" id="GO:0061630">
    <property type="term" value="F:ubiquitin protein ligase activity"/>
    <property type="evidence" value="ECO:0007669"/>
    <property type="project" value="UniProtKB-UniRule"/>
</dbReference>
<evidence type="ECO:0000256" key="2">
    <source>
        <dbReference type="ARBA" id="ARBA00004906"/>
    </source>
</evidence>
<dbReference type="CDD" id="cd16482">
    <property type="entry name" value="RING-H2_UBR1-like"/>
    <property type="match status" value="1"/>
</dbReference>
<dbReference type="EC" id="2.3.2.27" evidence="10"/>
<evidence type="ECO:0000256" key="4">
    <source>
        <dbReference type="ARBA" id="ARBA00022723"/>
    </source>
</evidence>
<evidence type="ECO:0000259" key="11">
    <source>
        <dbReference type="PROSITE" id="PS51157"/>
    </source>
</evidence>
<dbReference type="GO" id="GO:0005737">
    <property type="term" value="C:cytoplasm"/>
    <property type="evidence" value="ECO:0007669"/>
    <property type="project" value="TreeGrafter"/>
</dbReference>
<dbReference type="InterPro" id="IPR003126">
    <property type="entry name" value="Znf_UBR"/>
</dbReference>
<name>A0A2Z7CYK0_9LAMI</name>
<accession>A0A2Z7CYK0</accession>
<keyword evidence="6 10" id="KW-0833">Ubl conjugation pathway</keyword>
<dbReference type="GO" id="GO:0008270">
    <property type="term" value="F:zinc ion binding"/>
    <property type="evidence" value="ECO:0007669"/>
    <property type="project" value="UniProtKB-UniRule"/>
</dbReference>
<organism evidence="12 13">
    <name type="scientific">Dorcoceras hygrometricum</name>
    <dbReference type="NCBI Taxonomy" id="472368"/>
    <lineage>
        <taxon>Eukaryota</taxon>
        <taxon>Viridiplantae</taxon>
        <taxon>Streptophyta</taxon>
        <taxon>Embryophyta</taxon>
        <taxon>Tracheophyta</taxon>
        <taxon>Spermatophyta</taxon>
        <taxon>Magnoliopsida</taxon>
        <taxon>eudicotyledons</taxon>
        <taxon>Gunneridae</taxon>
        <taxon>Pentapetalae</taxon>
        <taxon>asterids</taxon>
        <taxon>lamiids</taxon>
        <taxon>Lamiales</taxon>
        <taxon>Gesneriaceae</taxon>
        <taxon>Didymocarpoideae</taxon>
        <taxon>Trichosporeae</taxon>
        <taxon>Loxocarpinae</taxon>
        <taxon>Dorcoceras</taxon>
    </lineage>
</organism>
<dbReference type="PROSITE" id="PS51157">
    <property type="entry name" value="ZF_UBR"/>
    <property type="match status" value="1"/>
</dbReference>
<proteinExistence type="inferred from homology"/>
<dbReference type="UniPathway" id="UPA00143"/>
<feature type="zinc finger region" description="UBR-type" evidence="9">
    <location>
        <begin position="102"/>
        <end position="172"/>
    </location>
</feature>
<comment type="pathway">
    <text evidence="2 10">Protein modification; protein ubiquitination.</text>
</comment>
<evidence type="ECO:0000256" key="9">
    <source>
        <dbReference type="PROSITE-ProRule" id="PRU00508"/>
    </source>
</evidence>
<evidence type="ECO:0000313" key="12">
    <source>
        <dbReference type="EMBL" id="KZV51798.1"/>
    </source>
</evidence>
<comment type="similarity">
    <text evidence="8 10">Belongs to the E3 ubiquitin-protein ligase UBR1-like family.</text>
</comment>
<evidence type="ECO:0000256" key="10">
    <source>
        <dbReference type="RuleBase" id="RU366018"/>
    </source>
</evidence>
<dbReference type="GO" id="GO:0000151">
    <property type="term" value="C:ubiquitin ligase complex"/>
    <property type="evidence" value="ECO:0007669"/>
    <property type="project" value="TreeGrafter"/>
</dbReference>
<comment type="function">
    <text evidence="10">Ubiquitin ligase protein which is a component of the N-end rule pathway. Recognizes and binds to proteins bearing specific N-terminal residues that are destabilizing according to the N-end rule, leading to their ubiquitination and subsequent degradation.</text>
</comment>
<keyword evidence="7 10" id="KW-0862">Zinc</keyword>
<evidence type="ECO:0000256" key="6">
    <source>
        <dbReference type="ARBA" id="ARBA00022786"/>
    </source>
</evidence>
<dbReference type="CDD" id="cd19673">
    <property type="entry name" value="UBR-box_UBR3"/>
    <property type="match status" value="1"/>
</dbReference>
<dbReference type="EMBL" id="KQ991570">
    <property type="protein sequence ID" value="KZV51798.1"/>
    <property type="molecule type" value="Genomic_DNA"/>
</dbReference>
<dbReference type="Gene3D" id="2.10.110.30">
    <property type="match status" value="1"/>
</dbReference>
<keyword evidence="3 10" id="KW-0808">Transferase</keyword>
<dbReference type="Proteomes" id="UP000250235">
    <property type="component" value="Unassembled WGS sequence"/>
</dbReference>
<dbReference type="OrthoDB" id="26387at2759"/>
<dbReference type="FunFam" id="2.10.110.30:FF:000002">
    <property type="entry name" value="Putative e3 ubiquitin-protein ligase ubr3"/>
    <property type="match status" value="1"/>
</dbReference>
<evidence type="ECO:0000256" key="5">
    <source>
        <dbReference type="ARBA" id="ARBA00022771"/>
    </source>
</evidence>
<dbReference type="InterPro" id="IPR039164">
    <property type="entry name" value="UBR1-like"/>
</dbReference>
<dbReference type="InterPro" id="IPR044046">
    <property type="entry name" value="E3_ligase_UBR-like_C"/>
</dbReference>
<keyword evidence="4 10" id="KW-0479">Metal-binding</keyword>
<dbReference type="SMART" id="SM00396">
    <property type="entry name" value="ZnF_UBR1"/>
    <property type="match status" value="1"/>
</dbReference>
<dbReference type="InterPro" id="IPR055194">
    <property type="entry name" value="UBR1-like_WH"/>
</dbReference>
<evidence type="ECO:0000256" key="7">
    <source>
        <dbReference type="ARBA" id="ARBA00022833"/>
    </source>
</evidence>
<dbReference type="PANTHER" id="PTHR21497">
    <property type="entry name" value="UBIQUITIN LIGASE E3 ALPHA-RELATED"/>
    <property type="match status" value="1"/>
</dbReference>